<dbReference type="InterPro" id="IPR055189">
    <property type="entry name" value="RM44_endonuclase"/>
</dbReference>
<dbReference type="CDD" id="cd19874">
    <property type="entry name" value="DSRM_MRPL44"/>
    <property type="match status" value="1"/>
</dbReference>
<evidence type="ECO:0000259" key="9">
    <source>
        <dbReference type="Pfam" id="PF22935"/>
    </source>
</evidence>
<dbReference type="Pfam" id="PF22935">
    <property type="entry name" value="RM44_endonuclase"/>
    <property type="match status" value="1"/>
</dbReference>
<dbReference type="Proteomes" id="UP000593567">
    <property type="component" value="Unassembled WGS sequence"/>
</dbReference>
<dbReference type="GO" id="GO:0004525">
    <property type="term" value="F:ribonuclease III activity"/>
    <property type="evidence" value="ECO:0007669"/>
    <property type="project" value="InterPro"/>
</dbReference>
<keyword evidence="3" id="KW-0689">Ribosomal protein</keyword>
<dbReference type="GO" id="GO:1990904">
    <property type="term" value="C:ribonucleoprotein complex"/>
    <property type="evidence" value="ECO:0007669"/>
    <property type="project" value="UniProtKB-KW"/>
</dbReference>
<dbReference type="OrthoDB" id="444135at2759"/>
<evidence type="ECO:0000256" key="7">
    <source>
        <dbReference type="ARBA" id="ARBA00035187"/>
    </source>
</evidence>
<keyword evidence="4" id="KW-0496">Mitochondrion</keyword>
<evidence type="ECO:0000313" key="11">
    <source>
        <dbReference type="Proteomes" id="UP000593567"/>
    </source>
</evidence>
<dbReference type="GO" id="GO:0005840">
    <property type="term" value="C:ribosome"/>
    <property type="evidence" value="ECO:0007669"/>
    <property type="project" value="UniProtKB-KW"/>
</dbReference>
<protein>
    <recommendedName>
        <fullName evidence="7">Large ribosomal subunit protein mL44</fullName>
    </recommendedName>
</protein>
<dbReference type="Gene3D" id="1.10.1520.10">
    <property type="entry name" value="Ribonuclease III domain"/>
    <property type="match status" value="1"/>
</dbReference>
<reference evidence="10" key="1">
    <citation type="submission" date="2020-06" db="EMBL/GenBank/DDBJ databases">
        <title>Draft genome of Bugula neritina, a colonial animal packing powerful symbionts and potential medicines.</title>
        <authorList>
            <person name="Rayko M."/>
        </authorList>
    </citation>
    <scope>NUCLEOTIDE SEQUENCE [LARGE SCALE GENOMIC DNA]</scope>
    <source>
        <strain evidence="10">Kwan_BN1</strain>
    </source>
</reference>
<gene>
    <name evidence="10" type="ORF">EB796_009984</name>
</gene>
<dbReference type="GO" id="GO:0006396">
    <property type="term" value="P:RNA processing"/>
    <property type="evidence" value="ECO:0007669"/>
    <property type="project" value="InterPro"/>
</dbReference>
<dbReference type="InterPro" id="IPR044444">
    <property type="entry name" value="Ribosomal_mL44_DSRM_metazoa"/>
</dbReference>
<keyword evidence="2" id="KW-0809">Transit peptide</keyword>
<evidence type="ECO:0000259" key="8">
    <source>
        <dbReference type="Pfam" id="PF22892"/>
    </source>
</evidence>
<evidence type="ECO:0000256" key="3">
    <source>
        <dbReference type="ARBA" id="ARBA00022980"/>
    </source>
</evidence>
<comment type="subcellular location">
    <subcellularLocation>
        <location evidence="1">Mitochondrion</location>
    </subcellularLocation>
</comment>
<dbReference type="InterPro" id="IPR036389">
    <property type="entry name" value="RNase_III_sf"/>
</dbReference>
<comment type="similarity">
    <text evidence="6">Belongs to the ribonuclease III family. Mitochondrion-specific ribosomal protein mL44 subfamily.</text>
</comment>
<dbReference type="EMBL" id="VXIV02001577">
    <property type="protein sequence ID" value="KAF6031690.1"/>
    <property type="molecule type" value="Genomic_DNA"/>
</dbReference>
<dbReference type="Pfam" id="PF22892">
    <property type="entry name" value="DSRM_MRPL44"/>
    <property type="match status" value="1"/>
</dbReference>
<dbReference type="FunFam" id="3.30.160.20:FF:000037">
    <property type="entry name" value="39S ribosomal protein L44, mitochondrial"/>
    <property type="match status" value="1"/>
</dbReference>
<dbReference type="GO" id="GO:0005739">
    <property type="term" value="C:mitochondrion"/>
    <property type="evidence" value="ECO:0007669"/>
    <property type="project" value="UniProtKB-SubCell"/>
</dbReference>
<proteinExistence type="inferred from homology"/>
<evidence type="ECO:0000256" key="1">
    <source>
        <dbReference type="ARBA" id="ARBA00004173"/>
    </source>
</evidence>
<dbReference type="GO" id="GO:0003725">
    <property type="term" value="F:double-stranded RNA binding"/>
    <property type="evidence" value="ECO:0007669"/>
    <property type="project" value="InterPro"/>
</dbReference>
<keyword evidence="11" id="KW-1185">Reference proteome</keyword>
<sequence length="334" mass="37362">MALAKTCCGAIKRFRLELPNFMNPPPITVLQGARTYKQHSYRYNKELYRRRLKVGPIEVTPRSKQLNWNEDVELEAFTHRISEKLSRVGVRQAFTDMSYSRSTAQLVKEVIGDSVQGQELDALDTSAGNEQMAESGDNLARKFIKDFIKVQFPHLPEEGVGSILEFLMSTGKLAHVGKHLGITDLILYDVPLVSLINEEQGEERACAFVRDFIITQLIGEDIDAIFPITSAMTRLVGLLEKKGQGEPISRLLEHCGQATAVSCYFVGIYSDNELIGKAPGETLEIAEEMAAHDALMSLYGIQENRLPFDFNTTYKQYGILNSGTQPTLLSSEQH</sequence>
<name>A0A7J7JZ57_BUGNE</name>
<dbReference type="Gene3D" id="3.30.160.20">
    <property type="match status" value="1"/>
</dbReference>
<dbReference type="SUPFAM" id="SSF69065">
    <property type="entry name" value="RNase III domain-like"/>
    <property type="match status" value="1"/>
</dbReference>
<keyword evidence="5" id="KW-0687">Ribonucleoprotein</keyword>
<evidence type="ECO:0000313" key="10">
    <source>
        <dbReference type="EMBL" id="KAF6031690.1"/>
    </source>
</evidence>
<feature type="domain" description="Large ribosomal subunit protein mL44 endonuclease" evidence="9">
    <location>
        <begin position="69"/>
        <end position="188"/>
    </location>
</feature>
<dbReference type="AlphaFoldDB" id="A0A7J7JZ57"/>
<feature type="domain" description="Large ribosomal subunit protein mL44 dsRNA binding" evidence="8">
    <location>
        <begin position="226"/>
        <end position="316"/>
    </location>
</feature>
<organism evidence="10 11">
    <name type="scientific">Bugula neritina</name>
    <name type="common">Brown bryozoan</name>
    <name type="synonym">Sertularia neritina</name>
    <dbReference type="NCBI Taxonomy" id="10212"/>
    <lineage>
        <taxon>Eukaryota</taxon>
        <taxon>Metazoa</taxon>
        <taxon>Spiralia</taxon>
        <taxon>Lophotrochozoa</taxon>
        <taxon>Bryozoa</taxon>
        <taxon>Gymnolaemata</taxon>
        <taxon>Cheilostomatida</taxon>
        <taxon>Flustrina</taxon>
        <taxon>Buguloidea</taxon>
        <taxon>Bugulidae</taxon>
        <taxon>Bugula</taxon>
    </lineage>
</organism>
<evidence type="ECO:0000256" key="4">
    <source>
        <dbReference type="ARBA" id="ARBA00023128"/>
    </source>
</evidence>
<evidence type="ECO:0000256" key="5">
    <source>
        <dbReference type="ARBA" id="ARBA00023274"/>
    </source>
</evidence>
<evidence type="ECO:0000256" key="2">
    <source>
        <dbReference type="ARBA" id="ARBA00022946"/>
    </source>
</evidence>
<comment type="caution">
    <text evidence="10">The sequence shown here is derived from an EMBL/GenBank/DDBJ whole genome shotgun (WGS) entry which is preliminary data.</text>
</comment>
<evidence type="ECO:0000256" key="6">
    <source>
        <dbReference type="ARBA" id="ARBA00024034"/>
    </source>
</evidence>
<accession>A0A7J7JZ57</accession>
<dbReference type="SUPFAM" id="SSF54768">
    <property type="entry name" value="dsRNA-binding domain-like"/>
    <property type="match status" value="1"/>
</dbReference>